<evidence type="ECO:0000256" key="1">
    <source>
        <dbReference type="SAM" id="SignalP"/>
    </source>
</evidence>
<feature type="chain" id="PRO_5023036451" evidence="1">
    <location>
        <begin position="24"/>
        <end position="714"/>
    </location>
</feature>
<dbReference type="AlphaFoldDB" id="A0A5C6BI09"/>
<dbReference type="EMBL" id="SJPU01000004">
    <property type="protein sequence ID" value="TWU10084.1"/>
    <property type="molecule type" value="Genomic_DNA"/>
</dbReference>
<name>A0A5C6BI09_9BACT</name>
<organism evidence="2 3">
    <name type="scientific">Allorhodopirellula heiligendammensis</name>
    <dbReference type="NCBI Taxonomy" id="2714739"/>
    <lineage>
        <taxon>Bacteria</taxon>
        <taxon>Pseudomonadati</taxon>
        <taxon>Planctomycetota</taxon>
        <taxon>Planctomycetia</taxon>
        <taxon>Pirellulales</taxon>
        <taxon>Pirellulaceae</taxon>
        <taxon>Allorhodopirellula</taxon>
    </lineage>
</organism>
<accession>A0A5C6BI09</accession>
<reference evidence="2 3" key="1">
    <citation type="journal article" date="2020" name="Antonie Van Leeuwenhoek">
        <title>Rhodopirellula heiligendammensis sp. nov., Rhodopirellula pilleata sp. nov., and Rhodopirellula solitaria sp. nov. isolated from natural or artificial marine surfaces in Northern Germany and California, USA, and emended description of the genus Rhodopirellula.</title>
        <authorList>
            <person name="Kallscheuer N."/>
            <person name="Wiegand S."/>
            <person name="Jogler M."/>
            <person name="Boedeker C."/>
            <person name="Peeters S.H."/>
            <person name="Rast P."/>
            <person name="Heuer A."/>
            <person name="Jetten M.S.M."/>
            <person name="Rohde M."/>
            <person name="Jogler C."/>
        </authorList>
    </citation>
    <scope>NUCLEOTIDE SEQUENCE [LARGE SCALE GENOMIC DNA]</scope>
    <source>
        <strain evidence="2 3">Poly21</strain>
    </source>
</reference>
<evidence type="ECO:0000313" key="3">
    <source>
        <dbReference type="Proteomes" id="UP000319908"/>
    </source>
</evidence>
<gene>
    <name evidence="2" type="ORF">Poly21_50530</name>
</gene>
<dbReference type="InterPro" id="IPR013320">
    <property type="entry name" value="ConA-like_dom_sf"/>
</dbReference>
<feature type="signal peptide" evidence="1">
    <location>
        <begin position="1"/>
        <end position="23"/>
    </location>
</feature>
<proteinExistence type="predicted"/>
<sequence length="714" mass="78210">MKSISSVCFLCALLFTCTTDAVAEFRAGAAVVDASPTQFPVLVNGGMTSRTAEKVFTPITARAIVVDDGDERIGIVVVDSCMMSRPLLDEAKALAAQRTKLRPDRILISATHTHTAPASMGCLGTDADPSYVPVLRERIVEALVAAETNLEPAQVGWGVGNAADFTALRRWIRRPDRIVEDPFGNPTVRASMHAGSNWDDVTGESGPEDPDLSLISLQSKNGRPIAVLANFSMHYFSGPPALSSDYFGLFCEGLQSRVSPSQDDGDPPFVTIMSHGCSGDIWRRDYTVPAASRKEPTIESYTDGLLDVAMETYASINHREPEQLAMAEIRFPLNYRVPSKQRLEWAQRIVDEMGDRLPKTSQEIYAREQVFLHERQATEVVVQALRIDDIGIASTPTETYALTGLKLKLQSPLKNTMVIELANGGDGYIPPPEQHLLGGYNTWAARSAGLEVQAEPKIAAAALGLLEKVAGQPRRNFKQSKGPASEAILNARPAAYWRMDEMAGPRAVDSSGQNRDAIYERAVAYFLEGARSDVFCRDAGETNRATHFAGERMRARISDLGDQYTVSLWFWNGMPVDGRDVAGWMFSRDHDNGIGPAGDHVGIGGRGNEPGRLIFQHGADTAGASPAAGSTEIQRWKWHQMVFVRDRDQVRIYLNGNSQPEIDTESPAEFPIGFDRLFFGGRCDNDSNWEGRLDEIAVFDRALSADEVAALFPN</sequence>
<keyword evidence="3" id="KW-1185">Reference proteome</keyword>
<dbReference type="Proteomes" id="UP000319908">
    <property type="component" value="Unassembled WGS sequence"/>
</dbReference>
<dbReference type="OrthoDB" id="9790058at2"/>
<dbReference type="Pfam" id="PF13385">
    <property type="entry name" value="Laminin_G_3"/>
    <property type="match status" value="1"/>
</dbReference>
<keyword evidence="1" id="KW-0732">Signal</keyword>
<evidence type="ECO:0000313" key="2">
    <source>
        <dbReference type="EMBL" id="TWU10084.1"/>
    </source>
</evidence>
<dbReference type="Gene3D" id="2.60.120.200">
    <property type="match status" value="1"/>
</dbReference>
<comment type="caution">
    <text evidence="2">The sequence shown here is derived from an EMBL/GenBank/DDBJ whole genome shotgun (WGS) entry which is preliminary data.</text>
</comment>
<protein>
    <submittedName>
        <fullName evidence="2">Neutral/alkaline non-lysosomal ceramidase</fullName>
    </submittedName>
</protein>
<dbReference type="SUPFAM" id="SSF49899">
    <property type="entry name" value="Concanavalin A-like lectins/glucanases"/>
    <property type="match status" value="1"/>
</dbReference>